<dbReference type="GO" id="GO:0016757">
    <property type="term" value="F:glycosyltransferase activity"/>
    <property type="evidence" value="ECO:0007669"/>
    <property type="project" value="UniProtKB-KW"/>
</dbReference>
<name>A0A0F0L1U8_9MICO</name>
<dbReference type="PANTHER" id="PTHR12526">
    <property type="entry name" value="GLYCOSYLTRANSFERASE"/>
    <property type="match status" value="1"/>
</dbReference>
<dbReference type="PANTHER" id="PTHR12526:SF584">
    <property type="entry name" value="GLYCOSYLTRANSFERASE"/>
    <property type="match status" value="1"/>
</dbReference>
<keyword evidence="3" id="KW-0328">Glycosyltransferase</keyword>
<evidence type="ECO:0000313" key="4">
    <source>
        <dbReference type="Proteomes" id="UP000033448"/>
    </source>
</evidence>
<sequence>MSGLIVTEWIERSGGAERVLDSMGEIFPDSEIYCLWNDAPERFPNGRVAESWLSRTPFRKHKAASLPLLDAVWRRAPVRDDHEWVLASSYVFAHHVKVPDPSVPKFVYAHTPARYLWDPESDDRGRSALVRAAAPTFRCIDRRRAQEATRIAANSRFVRDRIARAWQRDATVIHPPVAVEAIGEKSDWRAHVLDPDERRILDGLPETFVMGASRFTPYKALDLVIAAADRVGLPVVIAGRGPDERRLRARAAEAGVPVSFVIAPSDALMYALMQLSAVFVFPPIEDFGIVPVEAQATGTPVVTGPIGGQVETIVPGVSGVIAASTDPADLATGIEAALRLARFDSRILSERFGPERFARELQRFVQV</sequence>
<dbReference type="InterPro" id="IPR001296">
    <property type="entry name" value="Glyco_trans_1"/>
</dbReference>
<dbReference type="Pfam" id="PF00534">
    <property type="entry name" value="Glycos_transf_1"/>
    <property type="match status" value="1"/>
</dbReference>
<reference evidence="3 4" key="1">
    <citation type="submission" date="2015-02" db="EMBL/GenBank/DDBJ databases">
        <title>Draft genome sequences of ten Microbacterium spp. with emphasis on heavy metal contaminated environments.</title>
        <authorList>
            <person name="Corretto E."/>
        </authorList>
    </citation>
    <scope>NUCLEOTIDE SEQUENCE [LARGE SCALE GENOMIC DNA]</scope>
    <source>
        <strain evidence="3 4">DSM 23848</strain>
    </source>
</reference>
<evidence type="ECO:0000313" key="3">
    <source>
        <dbReference type="EMBL" id="KJL26335.1"/>
    </source>
</evidence>
<dbReference type="OrthoDB" id="9801573at2"/>
<accession>A0A0F0L1U8</accession>
<gene>
    <name evidence="3" type="primary">pimB</name>
    <name evidence="3" type="ORF">RL72_01051</name>
</gene>
<keyword evidence="1 3" id="KW-0808">Transferase</keyword>
<dbReference type="AlphaFoldDB" id="A0A0F0L1U8"/>
<dbReference type="SUPFAM" id="SSF53756">
    <property type="entry name" value="UDP-Glycosyltransferase/glycogen phosphorylase"/>
    <property type="match status" value="1"/>
</dbReference>
<dbReference type="Proteomes" id="UP000033448">
    <property type="component" value="Unassembled WGS sequence"/>
</dbReference>
<evidence type="ECO:0000259" key="2">
    <source>
        <dbReference type="Pfam" id="PF00534"/>
    </source>
</evidence>
<dbReference type="PATRIC" id="fig|582680.7.peg.1089"/>
<dbReference type="RefSeq" id="WP_045249779.1">
    <property type="nucleotide sequence ID" value="NZ_CP099706.1"/>
</dbReference>
<dbReference type="EMBL" id="JYIT01000065">
    <property type="protein sequence ID" value="KJL26335.1"/>
    <property type="molecule type" value="Genomic_DNA"/>
</dbReference>
<feature type="domain" description="Glycosyl transferase family 1" evidence="2">
    <location>
        <begin position="208"/>
        <end position="341"/>
    </location>
</feature>
<evidence type="ECO:0000256" key="1">
    <source>
        <dbReference type="ARBA" id="ARBA00022679"/>
    </source>
</evidence>
<proteinExistence type="predicted"/>
<comment type="caution">
    <text evidence="3">The sequence shown here is derived from an EMBL/GenBank/DDBJ whole genome shotgun (WGS) entry which is preliminary data.</text>
</comment>
<protein>
    <submittedName>
        <fullName evidence="3">GDP-mannose-dependent alpha-(1-6)-phosphatidylinositol monomannoside mannosyltransferase</fullName>
        <ecNumber evidence="3">2.4.1.57</ecNumber>
    </submittedName>
</protein>
<dbReference type="Gene3D" id="3.40.50.2000">
    <property type="entry name" value="Glycogen Phosphorylase B"/>
    <property type="match status" value="2"/>
</dbReference>
<organism evidence="3 4">
    <name type="scientific">Microbacterium azadirachtae</name>
    <dbReference type="NCBI Taxonomy" id="582680"/>
    <lineage>
        <taxon>Bacteria</taxon>
        <taxon>Bacillati</taxon>
        <taxon>Actinomycetota</taxon>
        <taxon>Actinomycetes</taxon>
        <taxon>Micrococcales</taxon>
        <taxon>Microbacteriaceae</taxon>
        <taxon>Microbacterium</taxon>
    </lineage>
</organism>
<keyword evidence="4" id="KW-1185">Reference proteome</keyword>
<dbReference type="EC" id="2.4.1.57" evidence="3"/>